<feature type="transmembrane region" description="Helical" evidence="7">
    <location>
        <begin position="253"/>
        <end position="280"/>
    </location>
</feature>
<dbReference type="Proteomes" id="UP000199698">
    <property type="component" value="Unassembled WGS sequence"/>
</dbReference>
<keyword evidence="5 7" id="KW-1133">Transmembrane helix</keyword>
<dbReference type="RefSeq" id="WP_065636074.1">
    <property type="nucleotide sequence ID" value="NZ_FMBA01000045.1"/>
</dbReference>
<evidence type="ECO:0000256" key="3">
    <source>
        <dbReference type="ARBA" id="ARBA00022679"/>
    </source>
</evidence>
<comment type="pathway">
    <text evidence="7">Protein modification; lipoprotein biosynthesis (diacylglyceryl transfer).</text>
</comment>
<organism evidence="8 9">
    <name type="scientific">Gilliamella intestini</name>
    <dbReference type="NCBI Taxonomy" id="1798183"/>
    <lineage>
        <taxon>Bacteria</taxon>
        <taxon>Pseudomonadati</taxon>
        <taxon>Pseudomonadota</taxon>
        <taxon>Gammaproteobacteria</taxon>
        <taxon>Orbales</taxon>
        <taxon>Orbaceae</taxon>
        <taxon>Gilliamella</taxon>
    </lineage>
</organism>
<accession>A0A1C4CQA3</accession>
<dbReference type="NCBIfam" id="TIGR00544">
    <property type="entry name" value="lgt"/>
    <property type="match status" value="1"/>
</dbReference>
<gene>
    <name evidence="7" type="primary">lgt</name>
    <name evidence="8" type="ORF">GA0061080_104514</name>
</gene>
<sequence>MNQYLQFPNFDPIAFSIGPISLHWYGAMYLFGVLGALYLAKRRANKPNSKWASQQVENLLFWGFLGLFIGGRLGYVFFYNFDAFIKDPVILFKVWEGGMSFHGGLIGSICVIAIFAKKAKKTFMEVGDFVAPLVPIGLMFGRFGNFINGELWGRVTNLPIGMLFPTSSQADFMFVQSHPEWFSLYSQLNGILPRHPSQLYEMIFEGIVLFIILNVFIRKPRPTGAVSGLFLFCYGLFRFVIEFFRQPDEQLGLFLNIISMGQILCLPMIIGGILILLFAYRFNHKAKTQ</sequence>
<keyword evidence="8" id="KW-0449">Lipoprotein</keyword>
<dbReference type="OrthoDB" id="871140at2"/>
<evidence type="ECO:0000313" key="8">
    <source>
        <dbReference type="EMBL" id="SCC21223.1"/>
    </source>
</evidence>
<keyword evidence="6 7" id="KW-0472">Membrane</keyword>
<feature type="transmembrane region" description="Helical" evidence="7">
    <location>
        <begin position="20"/>
        <end position="39"/>
    </location>
</feature>
<proteinExistence type="inferred from homology"/>
<dbReference type="STRING" id="1798183.GA0061080_104514"/>
<dbReference type="GO" id="GO:0008961">
    <property type="term" value="F:phosphatidylglycerol-prolipoprotein diacylglyceryl transferase activity"/>
    <property type="evidence" value="ECO:0007669"/>
    <property type="project" value="UniProtKB-UniRule"/>
</dbReference>
<dbReference type="GO" id="GO:0005886">
    <property type="term" value="C:plasma membrane"/>
    <property type="evidence" value="ECO:0007669"/>
    <property type="project" value="UniProtKB-SubCell"/>
</dbReference>
<dbReference type="InterPro" id="IPR001640">
    <property type="entry name" value="Lgt"/>
</dbReference>
<dbReference type="Pfam" id="PF01790">
    <property type="entry name" value="LGT"/>
    <property type="match status" value="1"/>
</dbReference>
<feature type="binding site" evidence="7">
    <location>
        <position position="142"/>
    </location>
    <ligand>
        <name>a 1,2-diacyl-sn-glycero-3-phospho-(1'-sn-glycerol)</name>
        <dbReference type="ChEBI" id="CHEBI:64716"/>
    </ligand>
</feature>
<keyword evidence="2 7" id="KW-1003">Cell membrane</keyword>
<dbReference type="AlphaFoldDB" id="A0A1C4CQA3"/>
<feature type="transmembrane region" description="Helical" evidence="7">
    <location>
        <begin position="99"/>
        <end position="117"/>
    </location>
</feature>
<keyword evidence="9" id="KW-1185">Reference proteome</keyword>
<evidence type="ECO:0000256" key="2">
    <source>
        <dbReference type="ARBA" id="ARBA00022475"/>
    </source>
</evidence>
<name>A0A1C4CQA3_9GAMM</name>
<evidence type="ECO:0000256" key="5">
    <source>
        <dbReference type="ARBA" id="ARBA00022989"/>
    </source>
</evidence>
<evidence type="ECO:0000256" key="6">
    <source>
        <dbReference type="ARBA" id="ARBA00023136"/>
    </source>
</evidence>
<dbReference type="HAMAP" id="MF_01147">
    <property type="entry name" value="Lgt"/>
    <property type="match status" value="1"/>
</dbReference>
<feature type="transmembrane region" description="Helical" evidence="7">
    <location>
        <begin position="129"/>
        <end position="147"/>
    </location>
</feature>
<feature type="transmembrane region" description="Helical" evidence="7">
    <location>
        <begin position="199"/>
        <end position="217"/>
    </location>
</feature>
<dbReference type="EMBL" id="FMBA01000045">
    <property type="protein sequence ID" value="SCC21223.1"/>
    <property type="molecule type" value="Genomic_DNA"/>
</dbReference>
<dbReference type="PROSITE" id="PS01311">
    <property type="entry name" value="LGT"/>
    <property type="match status" value="1"/>
</dbReference>
<feature type="transmembrane region" description="Helical" evidence="7">
    <location>
        <begin position="224"/>
        <end position="241"/>
    </location>
</feature>
<comment type="function">
    <text evidence="7">Catalyzes the transfer of the diacylglyceryl group from phosphatidylglycerol to the sulfhydryl group of the N-terminal cysteine of a prolipoprotein, the first step in the formation of mature lipoproteins.</text>
</comment>
<dbReference type="UniPathway" id="UPA00664"/>
<dbReference type="EC" id="2.5.1.145" evidence="7"/>
<comment type="catalytic activity">
    <reaction evidence="7">
        <text>L-cysteinyl-[prolipoprotein] + a 1,2-diacyl-sn-glycero-3-phospho-(1'-sn-glycerol) = an S-1,2-diacyl-sn-glyceryl-L-cysteinyl-[prolipoprotein] + sn-glycerol 1-phosphate + H(+)</text>
        <dbReference type="Rhea" id="RHEA:56712"/>
        <dbReference type="Rhea" id="RHEA-COMP:14679"/>
        <dbReference type="Rhea" id="RHEA-COMP:14680"/>
        <dbReference type="ChEBI" id="CHEBI:15378"/>
        <dbReference type="ChEBI" id="CHEBI:29950"/>
        <dbReference type="ChEBI" id="CHEBI:57685"/>
        <dbReference type="ChEBI" id="CHEBI:64716"/>
        <dbReference type="ChEBI" id="CHEBI:140658"/>
        <dbReference type="EC" id="2.5.1.145"/>
    </reaction>
</comment>
<keyword evidence="3 7" id="KW-0808">Transferase</keyword>
<dbReference type="PANTHER" id="PTHR30589">
    <property type="entry name" value="PROLIPOPROTEIN DIACYLGLYCERYL TRANSFERASE"/>
    <property type="match status" value="1"/>
</dbReference>
<evidence type="ECO:0000313" key="9">
    <source>
        <dbReference type="Proteomes" id="UP000199698"/>
    </source>
</evidence>
<protein>
    <recommendedName>
        <fullName evidence="7">Phosphatidylglycerol--prolipoprotein diacylglyceryl transferase</fullName>
        <ecNumber evidence="7">2.5.1.145</ecNumber>
    </recommendedName>
</protein>
<keyword evidence="4 7" id="KW-0812">Transmembrane</keyword>
<evidence type="ECO:0000256" key="1">
    <source>
        <dbReference type="ARBA" id="ARBA00007150"/>
    </source>
</evidence>
<dbReference type="PANTHER" id="PTHR30589:SF0">
    <property type="entry name" value="PHOSPHATIDYLGLYCEROL--PROLIPOPROTEIN DIACYLGLYCERYL TRANSFERASE"/>
    <property type="match status" value="1"/>
</dbReference>
<feature type="transmembrane region" description="Helical" evidence="7">
    <location>
        <begin position="59"/>
        <end position="79"/>
    </location>
</feature>
<comment type="subcellular location">
    <subcellularLocation>
        <location evidence="7">Cell membrane</location>
        <topology evidence="7">Multi-pass membrane protein</topology>
    </subcellularLocation>
</comment>
<evidence type="ECO:0000256" key="4">
    <source>
        <dbReference type="ARBA" id="ARBA00022692"/>
    </source>
</evidence>
<comment type="similarity">
    <text evidence="1 7">Belongs to the Lgt family.</text>
</comment>
<dbReference type="GO" id="GO:0042158">
    <property type="term" value="P:lipoprotein biosynthetic process"/>
    <property type="evidence" value="ECO:0007669"/>
    <property type="project" value="UniProtKB-UniRule"/>
</dbReference>
<evidence type="ECO:0000256" key="7">
    <source>
        <dbReference type="HAMAP-Rule" id="MF_01147"/>
    </source>
</evidence>
<reference evidence="9" key="1">
    <citation type="submission" date="2016-08" db="EMBL/GenBank/DDBJ databases">
        <authorList>
            <person name="Varghese N."/>
            <person name="Submissions Spin"/>
        </authorList>
    </citation>
    <scope>NUCLEOTIDE SEQUENCE [LARGE SCALE GENOMIC DNA]</scope>
    <source>
        <strain evidence="9">R-53144</strain>
    </source>
</reference>